<feature type="compositionally biased region" description="Basic residues" evidence="1">
    <location>
        <begin position="165"/>
        <end position="175"/>
    </location>
</feature>
<feature type="compositionally biased region" description="Basic residues" evidence="1">
    <location>
        <begin position="136"/>
        <end position="146"/>
    </location>
</feature>
<dbReference type="EMBL" id="OL615010">
    <property type="protein sequence ID" value="UGO46658.1"/>
    <property type="molecule type" value="Genomic_DNA"/>
</dbReference>
<feature type="compositionally biased region" description="Basic and acidic residues" evidence="1">
    <location>
        <begin position="108"/>
        <end position="121"/>
    </location>
</feature>
<name>A0AAE8YNX2_9CAUD</name>
<feature type="region of interest" description="Disordered" evidence="1">
    <location>
        <begin position="106"/>
        <end position="182"/>
    </location>
</feature>
<evidence type="ECO:0000313" key="2">
    <source>
        <dbReference type="EMBL" id="UGO46658.1"/>
    </source>
</evidence>
<dbReference type="Proteomes" id="UP000827807">
    <property type="component" value="Segment"/>
</dbReference>
<protein>
    <submittedName>
        <fullName evidence="2">Uncharacterized protein</fullName>
    </submittedName>
</protein>
<gene>
    <name evidence="2" type="ORF">STARDEW_47</name>
</gene>
<keyword evidence="3" id="KW-1185">Reference proteome</keyword>
<accession>A0AAE8YNX2</accession>
<reference evidence="2 3" key="1">
    <citation type="submission" date="2021-11" db="EMBL/GenBank/DDBJ databases">
        <authorList>
            <person name="Thurgood T.L."/>
            <person name="Thompson D.W."/>
            <person name="Green C."/>
            <person name="Huhem E."/>
            <person name="Johnson L."/>
            <person name="Tayler S."/>
            <person name="Taylor A."/>
            <person name="Grose J.H."/>
        </authorList>
    </citation>
    <scope>NUCLEOTIDE SEQUENCE [LARGE SCALE GENOMIC DNA]</scope>
</reference>
<organism evidence="2 3">
    <name type="scientific">Shigella phage vB_SboD_StarDew</name>
    <dbReference type="NCBI Taxonomy" id="2902747"/>
    <lineage>
        <taxon>Viruses</taxon>
        <taxon>Duplodnaviria</taxon>
        <taxon>Heunggongvirae</taxon>
        <taxon>Uroviricota</taxon>
        <taxon>Caudoviricetes</taxon>
        <taxon>Dhillonvirus</taxon>
        <taxon>Dhillonvirus stardew</taxon>
    </lineage>
</organism>
<sequence length="247" mass="28024">MLTPFCNQSNIHSVDRMQDANWRGATQGPDRSVRIPNRDYITRSTTRTGERVTWQYVKATDEVNCRHLNLTNRRYTMFEQIVNLITRGVVALETIAKHYETVGAAVGKQEDKKPSKVKKEVVEDDDDDAEDEKPAKSKKAPAKGKAKKEVVEDDDDDAEDEKPAKSKKAPAKVKGKKDADPLAEMRDEIKQYAAIIAGGDDDDANDEFDDLLESFEIKSIAKLEDEDVEDFHKDLKEIVETYFELED</sequence>
<feature type="compositionally biased region" description="Acidic residues" evidence="1">
    <location>
        <begin position="151"/>
        <end position="160"/>
    </location>
</feature>
<proteinExistence type="predicted"/>
<evidence type="ECO:0000256" key="1">
    <source>
        <dbReference type="SAM" id="MobiDB-lite"/>
    </source>
</evidence>
<feature type="compositionally biased region" description="Acidic residues" evidence="1">
    <location>
        <begin position="122"/>
        <end position="131"/>
    </location>
</feature>
<evidence type="ECO:0000313" key="3">
    <source>
        <dbReference type="Proteomes" id="UP000827807"/>
    </source>
</evidence>